<dbReference type="Pfam" id="PF03729">
    <property type="entry name" value="DUF308"/>
    <property type="match status" value="2"/>
</dbReference>
<proteinExistence type="predicted"/>
<feature type="transmembrane region" description="Helical" evidence="1">
    <location>
        <begin position="166"/>
        <end position="186"/>
    </location>
</feature>
<dbReference type="InterPro" id="IPR005325">
    <property type="entry name" value="DUF308_memb"/>
</dbReference>
<evidence type="ECO:0000256" key="1">
    <source>
        <dbReference type="SAM" id="Phobius"/>
    </source>
</evidence>
<evidence type="ECO:0000313" key="2">
    <source>
        <dbReference type="EMBL" id="MCK8786557.1"/>
    </source>
</evidence>
<sequence>MRDWFFTSNARSEQMSALLARNWWAIALRGALALLLGITALALPGVTMRALVLAFGAYTLADGILAIVAAIRAAREHEHWWPLVIEGLLGIGAGVIAFWAPDATVMAFVYLSAAWAILSGAAMLAASGSLHRSHGKWVLGLAGLVSLLWGVLLACAPATGALVMTAWLGAYALLFGAALLALAFQLRRQANATSERQLQGIAVPPMWPQPPAAANRPEAGWQFVYRYRRISWR</sequence>
<keyword evidence="3" id="KW-1185">Reference proteome</keyword>
<dbReference type="AlphaFoldDB" id="A0A9X1YD75"/>
<evidence type="ECO:0000313" key="3">
    <source>
        <dbReference type="Proteomes" id="UP001139516"/>
    </source>
</evidence>
<accession>A0A9X1YD75</accession>
<dbReference type="GO" id="GO:0005886">
    <property type="term" value="C:plasma membrane"/>
    <property type="evidence" value="ECO:0007669"/>
    <property type="project" value="TreeGrafter"/>
</dbReference>
<dbReference type="PANTHER" id="PTHR34989:SF1">
    <property type="entry name" value="PROTEIN HDED"/>
    <property type="match status" value="1"/>
</dbReference>
<dbReference type="PANTHER" id="PTHR34989">
    <property type="entry name" value="PROTEIN HDED"/>
    <property type="match status" value="1"/>
</dbReference>
<reference evidence="2" key="1">
    <citation type="submission" date="2022-04" db="EMBL/GenBank/DDBJ databases">
        <title>Roseomonas acroporae sp. nov., isolated from coral Acropora digitifera.</title>
        <authorList>
            <person name="Sun H."/>
        </authorList>
    </citation>
    <scope>NUCLEOTIDE SEQUENCE</scope>
    <source>
        <strain evidence="2">NAR14</strain>
    </source>
</reference>
<feature type="transmembrane region" description="Helical" evidence="1">
    <location>
        <begin position="21"/>
        <end position="44"/>
    </location>
</feature>
<feature type="transmembrane region" description="Helical" evidence="1">
    <location>
        <begin position="50"/>
        <end position="71"/>
    </location>
</feature>
<keyword evidence="1" id="KW-0472">Membrane</keyword>
<keyword evidence="1" id="KW-1133">Transmembrane helix</keyword>
<feature type="transmembrane region" description="Helical" evidence="1">
    <location>
        <begin position="107"/>
        <end position="126"/>
    </location>
</feature>
<keyword evidence="1" id="KW-0812">Transmembrane</keyword>
<dbReference type="RefSeq" id="WP_248668672.1">
    <property type="nucleotide sequence ID" value="NZ_JALPRX010000089.1"/>
</dbReference>
<dbReference type="InterPro" id="IPR052712">
    <property type="entry name" value="Acid_resist_chaperone_HdeD"/>
</dbReference>
<feature type="transmembrane region" description="Helical" evidence="1">
    <location>
        <begin position="138"/>
        <end position="160"/>
    </location>
</feature>
<name>A0A9X1YD75_9PROT</name>
<organism evidence="2 3">
    <name type="scientific">Roseomonas acroporae</name>
    <dbReference type="NCBI Taxonomy" id="2937791"/>
    <lineage>
        <taxon>Bacteria</taxon>
        <taxon>Pseudomonadati</taxon>
        <taxon>Pseudomonadota</taxon>
        <taxon>Alphaproteobacteria</taxon>
        <taxon>Acetobacterales</taxon>
        <taxon>Roseomonadaceae</taxon>
        <taxon>Roseomonas</taxon>
    </lineage>
</organism>
<comment type="caution">
    <text evidence="2">The sequence shown here is derived from an EMBL/GenBank/DDBJ whole genome shotgun (WGS) entry which is preliminary data.</text>
</comment>
<dbReference type="EMBL" id="JALPRX010000089">
    <property type="protein sequence ID" value="MCK8786557.1"/>
    <property type="molecule type" value="Genomic_DNA"/>
</dbReference>
<dbReference type="Proteomes" id="UP001139516">
    <property type="component" value="Unassembled WGS sequence"/>
</dbReference>
<feature type="transmembrane region" description="Helical" evidence="1">
    <location>
        <begin position="83"/>
        <end position="101"/>
    </location>
</feature>
<gene>
    <name evidence="2" type="ORF">M0638_19455</name>
</gene>
<protein>
    <submittedName>
        <fullName evidence="2">DUF308 domain-containing protein</fullName>
    </submittedName>
</protein>